<keyword evidence="6" id="KW-0732">Signal</keyword>
<protein>
    <submittedName>
        <fullName evidence="7">Solute carrier family 22 member 23</fullName>
    </submittedName>
</protein>
<keyword evidence="2 5" id="KW-0812">Transmembrane</keyword>
<evidence type="ECO:0000313" key="8">
    <source>
        <dbReference type="Proteomes" id="UP000289886"/>
    </source>
</evidence>
<keyword evidence="4 5" id="KW-0472">Membrane</keyword>
<gene>
    <name evidence="7" type="ORF">EOD39_15680</name>
</gene>
<dbReference type="PANTHER" id="PTHR24064">
    <property type="entry name" value="SOLUTE CARRIER FAMILY 22 MEMBER"/>
    <property type="match status" value="1"/>
</dbReference>
<name>A0A444UCC6_ACIRT</name>
<dbReference type="Gene3D" id="1.20.1250.20">
    <property type="entry name" value="MFS general substrate transporter like domains"/>
    <property type="match status" value="1"/>
</dbReference>
<evidence type="ECO:0000256" key="1">
    <source>
        <dbReference type="ARBA" id="ARBA00004141"/>
    </source>
</evidence>
<dbReference type="Proteomes" id="UP000289886">
    <property type="component" value="Unassembled WGS sequence"/>
</dbReference>
<dbReference type="GO" id="GO:0016020">
    <property type="term" value="C:membrane"/>
    <property type="evidence" value="ECO:0007669"/>
    <property type="project" value="UniProtKB-SubCell"/>
</dbReference>
<evidence type="ECO:0000256" key="6">
    <source>
        <dbReference type="SAM" id="SignalP"/>
    </source>
</evidence>
<comment type="subcellular location">
    <subcellularLocation>
        <location evidence="1">Membrane</location>
        <topology evidence="1">Multi-pass membrane protein</topology>
    </subcellularLocation>
</comment>
<organism evidence="7 8">
    <name type="scientific">Acipenser ruthenus</name>
    <name type="common">Sterlet sturgeon</name>
    <dbReference type="NCBI Taxonomy" id="7906"/>
    <lineage>
        <taxon>Eukaryota</taxon>
        <taxon>Metazoa</taxon>
        <taxon>Chordata</taxon>
        <taxon>Craniata</taxon>
        <taxon>Vertebrata</taxon>
        <taxon>Euteleostomi</taxon>
        <taxon>Actinopterygii</taxon>
        <taxon>Chondrostei</taxon>
        <taxon>Acipenseriformes</taxon>
        <taxon>Acipenseridae</taxon>
        <taxon>Acipenser</taxon>
    </lineage>
</organism>
<evidence type="ECO:0000256" key="2">
    <source>
        <dbReference type="ARBA" id="ARBA00022692"/>
    </source>
</evidence>
<feature type="transmembrane region" description="Helical" evidence="5">
    <location>
        <begin position="97"/>
        <end position="118"/>
    </location>
</feature>
<dbReference type="EMBL" id="SCEB01214842">
    <property type="protein sequence ID" value="RXM32809.1"/>
    <property type="molecule type" value="Genomic_DNA"/>
</dbReference>
<evidence type="ECO:0000313" key="7">
    <source>
        <dbReference type="EMBL" id="RXM32809.1"/>
    </source>
</evidence>
<proteinExistence type="predicted"/>
<feature type="transmembrane region" description="Helical" evidence="5">
    <location>
        <begin position="36"/>
        <end position="60"/>
    </location>
</feature>
<sequence>MGRRGGLLMFMILTALASLLQLGFLNYLKETINRKFSIAFSIIGMFSSHAVGSLSIFFCAEITPTVIRGGGLGLVLASAGFGMLTAPIMELHNQKGYFLHHVIFACCTLICIICILLLPESRHQNLPETISDGEGYMRQPLLPPKKGGEQPLLLTNSELKDYSGIHETPVRHAASSESNTANVVKSS</sequence>
<feature type="transmembrane region" description="Helical" evidence="5">
    <location>
        <begin position="72"/>
        <end position="91"/>
    </location>
</feature>
<feature type="signal peptide" evidence="6">
    <location>
        <begin position="1"/>
        <end position="17"/>
    </location>
</feature>
<feature type="chain" id="PRO_5019314914" evidence="6">
    <location>
        <begin position="18"/>
        <end position="187"/>
    </location>
</feature>
<feature type="transmembrane region" description="Helical" evidence="5">
    <location>
        <begin position="7"/>
        <end position="24"/>
    </location>
</feature>
<dbReference type="SUPFAM" id="SSF103473">
    <property type="entry name" value="MFS general substrate transporter"/>
    <property type="match status" value="1"/>
</dbReference>
<comment type="caution">
    <text evidence="7">The sequence shown here is derived from an EMBL/GenBank/DDBJ whole genome shotgun (WGS) entry which is preliminary data.</text>
</comment>
<reference evidence="7 8" key="1">
    <citation type="submission" date="2019-01" db="EMBL/GenBank/DDBJ databases">
        <title>Draft Genome and Complete Hox-Cluster Characterization of the Sterlet Sturgeon (Acipenser ruthenus).</title>
        <authorList>
            <person name="Wei Q."/>
        </authorList>
    </citation>
    <scope>NUCLEOTIDE SEQUENCE [LARGE SCALE GENOMIC DNA]</scope>
    <source>
        <strain evidence="7">WHYD16114868_AA</strain>
        <tissue evidence="7">Blood</tissue>
    </source>
</reference>
<keyword evidence="3 5" id="KW-1133">Transmembrane helix</keyword>
<dbReference type="InterPro" id="IPR036259">
    <property type="entry name" value="MFS_trans_sf"/>
</dbReference>
<keyword evidence="8" id="KW-1185">Reference proteome</keyword>
<evidence type="ECO:0000256" key="3">
    <source>
        <dbReference type="ARBA" id="ARBA00022989"/>
    </source>
</evidence>
<evidence type="ECO:0000256" key="5">
    <source>
        <dbReference type="SAM" id="Phobius"/>
    </source>
</evidence>
<evidence type="ECO:0000256" key="4">
    <source>
        <dbReference type="ARBA" id="ARBA00023136"/>
    </source>
</evidence>
<accession>A0A444UCC6</accession>
<dbReference type="AlphaFoldDB" id="A0A444UCC6"/>